<name>A0A8T3BQ59_DENNO</name>
<proteinExistence type="predicted"/>
<accession>A0A8T3BQ59</accession>
<organism evidence="1 2">
    <name type="scientific">Dendrobium nobile</name>
    <name type="common">Orchid</name>
    <dbReference type="NCBI Taxonomy" id="94219"/>
    <lineage>
        <taxon>Eukaryota</taxon>
        <taxon>Viridiplantae</taxon>
        <taxon>Streptophyta</taxon>
        <taxon>Embryophyta</taxon>
        <taxon>Tracheophyta</taxon>
        <taxon>Spermatophyta</taxon>
        <taxon>Magnoliopsida</taxon>
        <taxon>Liliopsida</taxon>
        <taxon>Asparagales</taxon>
        <taxon>Orchidaceae</taxon>
        <taxon>Epidendroideae</taxon>
        <taxon>Malaxideae</taxon>
        <taxon>Dendrobiinae</taxon>
        <taxon>Dendrobium</taxon>
    </lineage>
</organism>
<evidence type="ECO:0000313" key="1">
    <source>
        <dbReference type="EMBL" id="KAI0519365.1"/>
    </source>
</evidence>
<protein>
    <submittedName>
        <fullName evidence="1">Uncharacterized protein</fullName>
    </submittedName>
</protein>
<dbReference type="AlphaFoldDB" id="A0A8T3BQ59"/>
<dbReference type="Proteomes" id="UP000829196">
    <property type="component" value="Unassembled WGS sequence"/>
</dbReference>
<evidence type="ECO:0000313" key="2">
    <source>
        <dbReference type="Proteomes" id="UP000829196"/>
    </source>
</evidence>
<keyword evidence="2" id="KW-1185">Reference proteome</keyword>
<gene>
    <name evidence="1" type="ORF">KFK09_006810</name>
</gene>
<dbReference type="EMBL" id="JAGYWB010000006">
    <property type="protein sequence ID" value="KAI0519365.1"/>
    <property type="molecule type" value="Genomic_DNA"/>
</dbReference>
<reference evidence="1" key="1">
    <citation type="journal article" date="2022" name="Front. Genet.">
        <title>Chromosome-Scale Assembly of the Dendrobium nobile Genome Provides Insights Into the Molecular Mechanism of the Biosynthesis of the Medicinal Active Ingredient of Dendrobium.</title>
        <authorList>
            <person name="Xu Q."/>
            <person name="Niu S.-C."/>
            <person name="Li K.-L."/>
            <person name="Zheng P.-J."/>
            <person name="Zhang X.-J."/>
            <person name="Jia Y."/>
            <person name="Liu Y."/>
            <person name="Niu Y.-X."/>
            <person name="Yu L.-H."/>
            <person name="Chen D.-F."/>
            <person name="Zhang G.-Q."/>
        </authorList>
    </citation>
    <scope>NUCLEOTIDE SEQUENCE</scope>
    <source>
        <tissue evidence="1">Leaf</tissue>
    </source>
</reference>
<comment type="caution">
    <text evidence="1">The sequence shown here is derived from an EMBL/GenBank/DDBJ whole genome shotgun (WGS) entry which is preliminary data.</text>
</comment>
<sequence>MQCPTSLILSRSNRKPQPHCRPFLPLILPPPANLPSKPSPAPHPSFYIADLVEQAKPRTSRSLPYFPQDLTPTCSSDSCLRLDPSIISANFLHMVARLRSRAPHSHLQIEPCTPLPLSKTHSNSPLFPF</sequence>